<feature type="transmembrane region" description="Helical" evidence="1">
    <location>
        <begin position="141"/>
        <end position="165"/>
    </location>
</feature>
<evidence type="ECO:0000256" key="1">
    <source>
        <dbReference type="SAM" id="Phobius"/>
    </source>
</evidence>
<accession>G9EUI7</accession>
<dbReference type="eggNOG" id="COG3264">
    <property type="taxonomic scope" value="Bacteria"/>
</dbReference>
<keyword evidence="1" id="KW-0472">Membrane</keyword>
<organism evidence="2 3">
    <name type="scientific">Legionella drancourtii LLAP12</name>
    <dbReference type="NCBI Taxonomy" id="658187"/>
    <lineage>
        <taxon>Bacteria</taxon>
        <taxon>Pseudomonadati</taxon>
        <taxon>Pseudomonadota</taxon>
        <taxon>Gammaproteobacteria</taxon>
        <taxon>Legionellales</taxon>
        <taxon>Legionellaceae</taxon>
        <taxon>Legionella</taxon>
    </lineage>
</organism>
<feature type="transmembrane region" description="Helical" evidence="1">
    <location>
        <begin position="265"/>
        <end position="286"/>
    </location>
</feature>
<keyword evidence="3" id="KW-1185">Reference proteome</keyword>
<dbReference type="STRING" id="658187.LDG_8981"/>
<evidence type="ECO:0008006" key="4">
    <source>
        <dbReference type="Google" id="ProtNLM"/>
    </source>
</evidence>
<feature type="transmembrane region" description="Helical" evidence="1">
    <location>
        <begin position="223"/>
        <end position="245"/>
    </location>
</feature>
<feature type="transmembrane region" description="Helical" evidence="1">
    <location>
        <begin position="456"/>
        <end position="478"/>
    </location>
</feature>
<dbReference type="HOGENOM" id="CLU_563592_0_0_6"/>
<evidence type="ECO:0000313" key="3">
    <source>
        <dbReference type="Proteomes" id="UP000002770"/>
    </source>
</evidence>
<dbReference type="AlphaFoldDB" id="G9EUI7"/>
<feature type="transmembrane region" description="Helical" evidence="1">
    <location>
        <begin position="374"/>
        <end position="396"/>
    </location>
</feature>
<evidence type="ECO:0000313" key="2">
    <source>
        <dbReference type="EMBL" id="EHL28987.1"/>
    </source>
</evidence>
<keyword evidence="1" id="KW-1133">Transmembrane helix</keyword>
<feature type="transmembrane region" description="Helical" evidence="1">
    <location>
        <begin position="329"/>
        <end position="354"/>
    </location>
</feature>
<protein>
    <recommendedName>
        <fullName evidence="4">Mechanosensitive ion channel inner membrane domain-containing protein</fullName>
    </recommendedName>
</protein>
<dbReference type="Proteomes" id="UP000002770">
    <property type="component" value="Unassembled WGS sequence"/>
</dbReference>
<gene>
    <name evidence="2" type="ORF">LDG_8981</name>
</gene>
<feature type="transmembrane region" description="Helical" evidence="1">
    <location>
        <begin position="185"/>
        <end position="211"/>
    </location>
</feature>
<feature type="transmembrane region" description="Helical" evidence="1">
    <location>
        <begin position="416"/>
        <end position="436"/>
    </location>
</feature>
<dbReference type="InParanoid" id="G9EUI7"/>
<sequence>MVVRADIIYLRNPDTKNLQLVADIYKDALNQYNKIEKSMHQIGNFLNNETSLIKNVNLKKSINVLQSTLKQRLNEVGLQKQVVVTNLIDYQAQLKQLLSSRQTLAEYNIGSWPIILKKIAAIPGLFYKYINTLSLKVYDSYLWLGPLSVVMLWGGFALIAGLFFILSRFLKTLRGDKERSRLTGYLYDGVLVLIQRNIPYLCITAMLWFLLYITHISFSNYQLVLKLIAVWFTFRVSILIARLVLLESISDSSGKDVKLYYRLKWLLLFGGWTASLMTIGHLLPLSILLQDIFNRLFMLFMLTVSLVAWKSKEVIRYLVRPLLKNKKRYVHNAISLLILLVPITAFSTAVIGLSGFINLAWTMSQYQANALTVLVGYILARGLLFDALELFSEWMISALRNGWLWIEVFLKPIDRIIRITLLLLSSVILCKLFGWNSDSQVIIGLEKIAKYTVVNLPGIHITVSSSIAFIVLLAIFFLGSKMDS</sequence>
<reference evidence="2 3" key="1">
    <citation type="journal article" date="2011" name="BMC Genomics">
        <title>Insight into cross-talk between intra-amoebal pathogens.</title>
        <authorList>
            <person name="Gimenez G."/>
            <person name="Bertelli C."/>
            <person name="Moliner C."/>
            <person name="Robert C."/>
            <person name="Raoult D."/>
            <person name="Fournier P.E."/>
            <person name="Greub G."/>
        </authorList>
    </citation>
    <scope>NUCLEOTIDE SEQUENCE [LARGE SCALE GENOMIC DNA]</scope>
    <source>
        <strain evidence="2 3">LLAP12</strain>
    </source>
</reference>
<keyword evidence="1" id="KW-0812">Transmembrane</keyword>
<feature type="transmembrane region" description="Helical" evidence="1">
    <location>
        <begin position="292"/>
        <end position="309"/>
    </location>
</feature>
<dbReference type="EMBL" id="JH413850">
    <property type="protein sequence ID" value="EHL28987.1"/>
    <property type="molecule type" value="Genomic_DNA"/>
</dbReference>
<name>G9EUI7_9GAMM</name>
<proteinExistence type="predicted"/>